<comment type="similarity">
    <text evidence="1">Belongs to the UDP-glycosyltransferase family.</text>
</comment>
<evidence type="ECO:0000313" key="4">
    <source>
        <dbReference type="Proteomes" id="UP000295252"/>
    </source>
</evidence>
<dbReference type="GO" id="GO:0080043">
    <property type="term" value="F:quercetin 3-O-glucosyltransferase activity"/>
    <property type="evidence" value="ECO:0007669"/>
    <property type="project" value="TreeGrafter"/>
</dbReference>
<dbReference type="InterPro" id="IPR002213">
    <property type="entry name" value="UDP_glucos_trans"/>
</dbReference>
<dbReference type="Proteomes" id="UP000295252">
    <property type="component" value="Chromosome II"/>
</dbReference>
<dbReference type="Gene3D" id="3.40.50.2000">
    <property type="entry name" value="Glycogen Phosphorylase B"/>
    <property type="match status" value="3"/>
</dbReference>
<reference evidence="4" key="1">
    <citation type="journal article" date="2014" name="Science">
        <title>The coffee genome provides insight into the convergent evolution of caffeine biosynthesis.</title>
        <authorList>
            <person name="Denoeud F."/>
            <person name="Carretero-Paulet L."/>
            <person name="Dereeper A."/>
            <person name="Droc G."/>
            <person name="Guyot R."/>
            <person name="Pietrella M."/>
            <person name="Zheng C."/>
            <person name="Alberti A."/>
            <person name="Anthony F."/>
            <person name="Aprea G."/>
            <person name="Aury J.M."/>
            <person name="Bento P."/>
            <person name="Bernard M."/>
            <person name="Bocs S."/>
            <person name="Campa C."/>
            <person name="Cenci A."/>
            <person name="Combes M.C."/>
            <person name="Crouzillat D."/>
            <person name="Da Silva C."/>
            <person name="Daddiego L."/>
            <person name="De Bellis F."/>
            <person name="Dussert S."/>
            <person name="Garsmeur O."/>
            <person name="Gayraud T."/>
            <person name="Guignon V."/>
            <person name="Jahn K."/>
            <person name="Jamilloux V."/>
            <person name="Joet T."/>
            <person name="Labadie K."/>
            <person name="Lan T."/>
            <person name="Leclercq J."/>
            <person name="Lepelley M."/>
            <person name="Leroy T."/>
            <person name="Li L.T."/>
            <person name="Librado P."/>
            <person name="Lopez L."/>
            <person name="Munoz A."/>
            <person name="Noel B."/>
            <person name="Pallavicini A."/>
            <person name="Perrotta G."/>
            <person name="Poncet V."/>
            <person name="Pot D."/>
            <person name="Priyono X."/>
            <person name="Rigoreau M."/>
            <person name="Rouard M."/>
            <person name="Rozas J."/>
            <person name="Tranchant-Dubreuil C."/>
            <person name="VanBuren R."/>
            <person name="Zhang Q."/>
            <person name="Andrade A.C."/>
            <person name="Argout X."/>
            <person name="Bertrand B."/>
            <person name="de Kochko A."/>
            <person name="Graziosi G."/>
            <person name="Henry R.J."/>
            <person name="Jayarama X."/>
            <person name="Ming R."/>
            <person name="Nagai C."/>
            <person name="Rounsley S."/>
            <person name="Sankoff D."/>
            <person name="Giuliano G."/>
            <person name="Albert V.A."/>
            <person name="Wincker P."/>
            <person name="Lashermes P."/>
        </authorList>
    </citation>
    <scope>NUCLEOTIDE SEQUENCE [LARGE SCALE GENOMIC DNA]</scope>
    <source>
        <strain evidence="4">cv. DH200-94</strain>
    </source>
</reference>
<dbReference type="AlphaFoldDB" id="A0A068TXU2"/>
<dbReference type="PANTHER" id="PTHR11926:SF774">
    <property type="entry name" value="UDP-GLYCOSYLTRANSFERASE 85A1-RELATED"/>
    <property type="match status" value="1"/>
</dbReference>
<protein>
    <recommendedName>
        <fullName evidence="5">UDP-glycosyltransferases domain-containing protein</fullName>
    </recommendedName>
</protein>
<dbReference type="OrthoDB" id="5835829at2759"/>
<evidence type="ECO:0008006" key="5">
    <source>
        <dbReference type="Google" id="ProtNLM"/>
    </source>
</evidence>
<organism evidence="3 4">
    <name type="scientific">Coffea canephora</name>
    <name type="common">Robusta coffee</name>
    <dbReference type="NCBI Taxonomy" id="49390"/>
    <lineage>
        <taxon>Eukaryota</taxon>
        <taxon>Viridiplantae</taxon>
        <taxon>Streptophyta</taxon>
        <taxon>Embryophyta</taxon>
        <taxon>Tracheophyta</taxon>
        <taxon>Spermatophyta</taxon>
        <taxon>Magnoliopsida</taxon>
        <taxon>eudicotyledons</taxon>
        <taxon>Gunneridae</taxon>
        <taxon>Pentapetalae</taxon>
        <taxon>asterids</taxon>
        <taxon>lamiids</taxon>
        <taxon>Gentianales</taxon>
        <taxon>Rubiaceae</taxon>
        <taxon>Ixoroideae</taxon>
        <taxon>Gardenieae complex</taxon>
        <taxon>Bertiereae - Coffeeae clade</taxon>
        <taxon>Coffeeae</taxon>
        <taxon>Coffea</taxon>
    </lineage>
</organism>
<dbReference type="PANTHER" id="PTHR11926">
    <property type="entry name" value="GLUCOSYL/GLUCURONOSYL TRANSFERASES"/>
    <property type="match status" value="1"/>
</dbReference>
<keyword evidence="2" id="KW-0808">Transferase</keyword>
<dbReference type="GO" id="GO:0080044">
    <property type="term" value="F:quercetin 7-O-glucosyltransferase activity"/>
    <property type="evidence" value="ECO:0007669"/>
    <property type="project" value="TreeGrafter"/>
</dbReference>
<evidence type="ECO:0000256" key="1">
    <source>
        <dbReference type="ARBA" id="ARBA00009995"/>
    </source>
</evidence>
<proteinExistence type="inferred from homology"/>
<dbReference type="EMBL" id="HG739090">
    <property type="protein sequence ID" value="CDP01081.1"/>
    <property type="molecule type" value="Genomic_DNA"/>
</dbReference>
<gene>
    <name evidence="3" type="ORF">GSCOC_T00034592001</name>
</gene>
<evidence type="ECO:0000256" key="2">
    <source>
        <dbReference type="ARBA" id="ARBA00022679"/>
    </source>
</evidence>
<dbReference type="Pfam" id="PF00201">
    <property type="entry name" value="UDPGT"/>
    <property type="match status" value="1"/>
</dbReference>
<keyword evidence="4" id="KW-1185">Reference proteome</keyword>
<dbReference type="SUPFAM" id="SSF53756">
    <property type="entry name" value="UDP-Glycosyltransferase/glycogen phosphorylase"/>
    <property type="match status" value="2"/>
</dbReference>
<accession>A0A068TXU2</accession>
<name>A0A068TXU2_COFCA</name>
<evidence type="ECO:0000313" key="3">
    <source>
        <dbReference type="EMBL" id="CDP01081.1"/>
    </source>
</evidence>
<dbReference type="InParanoid" id="A0A068TXU2"/>
<dbReference type="Gramene" id="CDP01081">
    <property type="protein sequence ID" value="CDP01081"/>
    <property type="gene ID" value="GSCOC_T00034592001"/>
</dbReference>
<dbReference type="CDD" id="cd03784">
    <property type="entry name" value="GT1_Gtf-like"/>
    <property type="match status" value="1"/>
</dbReference>
<sequence>MLKYIMQETGRAREAFAIIINTFQQLEQHALHALSSYLPPIYPIGPLNILDNQIKDKNLKEIGSNLWKEKTECLEWLNSKDPNSMVHVNFGSIAIMAPEQLVEFALGLANTKQDLLWILRPCDSAILSSEFLEETKERCLFVRVWIPTTLVVNDEKLKSLKILDGEFRQLFVLHSNPNMFASSCSQAKVLKHPFVRGFLIHSEWNSTIESISYGLPMICWPFFADQQTNC</sequence>
<dbReference type="PhylomeDB" id="A0A068TXU2"/>